<name>A0A5S9R9G5_MYCVN</name>
<evidence type="ECO:0000313" key="2">
    <source>
        <dbReference type="Proteomes" id="UP000430146"/>
    </source>
</evidence>
<sequence>MPPTGPRADARARAEAALRLKCRGRTWQEIADELGFKSRSSALHAVKRLMLREPPEDVLAARTFTTGAYRQVTAALFDSLEAAKKAQDHEAVVSISRAIAYVQDKNARLTGQQIPVAQEVDVNVQVHSTTHAVIDQAERDLLAIVGGRQGQLPVLDAELVDAP</sequence>
<keyword evidence="2" id="KW-1185">Reference proteome</keyword>
<dbReference type="Proteomes" id="UP000430146">
    <property type="component" value="Unassembled WGS sequence"/>
</dbReference>
<organism evidence="1 2">
    <name type="scientific">Mycolicibacterium vanbaalenii</name>
    <name type="common">Mycobacterium vanbaalenii</name>
    <dbReference type="NCBI Taxonomy" id="110539"/>
    <lineage>
        <taxon>Bacteria</taxon>
        <taxon>Bacillati</taxon>
        <taxon>Actinomycetota</taxon>
        <taxon>Actinomycetes</taxon>
        <taxon>Mycobacteriales</taxon>
        <taxon>Mycobacteriaceae</taxon>
        <taxon>Mycolicibacterium</taxon>
    </lineage>
</organism>
<dbReference type="OrthoDB" id="4731298at2"/>
<evidence type="ECO:0000313" key="1">
    <source>
        <dbReference type="EMBL" id="CAA0136336.1"/>
    </source>
</evidence>
<dbReference type="EMBL" id="CACSIP010000064">
    <property type="protein sequence ID" value="CAA0136336.1"/>
    <property type="molecule type" value="Genomic_DNA"/>
</dbReference>
<proteinExistence type="predicted"/>
<accession>A0A5S9R9G5</accession>
<reference evidence="1 2" key="1">
    <citation type="submission" date="2019-11" db="EMBL/GenBank/DDBJ databases">
        <authorList>
            <person name="Holert J."/>
        </authorList>
    </citation>
    <scope>NUCLEOTIDE SEQUENCE [LARGE SCALE GENOMIC DNA]</scope>
    <source>
        <strain evidence="1">BC8_1</strain>
    </source>
</reference>
<gene>
    <name evidence="1" type="ORF">AELLOGFF_06483</name>
</gene>
<protein>
    <submittedName>
        <fullName evidence="1">Uncharacterized protein</fullName>
    </submittedName>
</protein>
<dbReference type="RefSeq" id="WP_159235054.1">
    <property type="nucleotide sequence ID" value="NZ_CACSIP010000064.1"/>
</dbReference>
<dbReference type="AlphaFoldDB" id="A0A5S9R9G5"/>